<accession>A0A6B1DQ51</accession>
<comment type="caution">
    <text evidence="3">The sequence shown here is derived from an EMBL/GenBank/DDBJ whole genome shotgun (WGS) entry which is preliminary data.</text>
</comment>
<dbReference type="SUPFAM" id="SSF51735">
    <property type="entry name" value="NAD(P)-binding Rossmann-fold domains"/>
    <property type="match status" value="1"/>
</dbReference>
<proteinExistence type="predicted"/>
<feature type="domain" description="GFO/IDH/MocA-like oxidoreductase" evidence="2">
    <location>
        <begin position="125"/>
        <end position="247"/>
    </location>
</feature>
<dbReference type="Pfam" id="PF22725">
    <property type="entry name" value="GFO_IDH_MocA_C3"/>
    <property type="match status" value="1"/>
</dbReference>
<reference evidence="3" key="1">
    <citation type="submission" date="2019-09" db="EMBL/GenBank/DDBJ databases">
        <title>Characterisation of the sponge microbiome using genome-centric metagenomics.</title>
        <authorList>
            <person name="Engelberts J.P."/>
            <person name="Robbins S.J."/>
            <person name="De Goeij J.M."/>
            <person name="Aranda M."/>
            <person name="Bell S.C."/>
            <person name="Webster N.S."/>
        </authorList>
    </citation>
    <scope>NUCLEOTIDE SEQUENCE</scope>
    <source>
        <strain evidence="3">SB0662_bin_9</strain>
    </source>
</reference>
<dbReference type="Gene3D" id="3.40.50.720">
    <property type="entry name" value="NAD(P)-binding Rossmann-like Domain"/>
    <property type="match status" value="1"/>
</dbReference>
<dbReference type="EMBL" id="VXPY01000007">
    <property type="protein sequence ID" value="MYD88842.1"/>
    <property type="molecule type" value="Genomic_DNA"/>
</dbReference>
<dbReference type="InterPro" id="IPR036291">
    <property type="entry name" value="NAD(P)-bd_dom_sf"/>
</dbReference>
<dbReference type="InterPro" id="IPR051450">
    <property type="entry name" value="Gfo/Idh/MocA_Oxidoreductases"/>
</dbReference>
<dbReference type="Gene3D" id="3.30.360.10">
    <property type="entry name" value="Dihydrodipicolinate Reductase, domain 2"/>
    <property type="match status" value="1"/>
</dbReference>
<dbReference type="InterPro" id="IPR000683">
    <property type="entry name" value="Gfo/Idh/MocA-like_OxRdtase_N"/>
</dbReference>
<protein>
    <submittedName>
        <fullName evidence="3">Gfo/Idh/MocA family oxidoreductase</fullName>
    </submittedName>
</protein>
<gene>
    <name evidence="3" type="ORF">F4Y08_00670</name>
</gene>
<dbReference type="GO" id="GO:0000166">
    <property type="term" value="F:nucleotide binding"/>
    <property type="evidence" value="ECO:0007669"/>
    <property type="project" value="InterPro"/>
</dbReference>
<sequence>MRRVGIVGAGSISRIHAAAWARLPVELAGWHDVVPEAAVAAAERWGGRPFDSLEDLLAEADIVDVCTNVTAHPEPVLAAAHAGKAIVCEKPLARTVAQCEEILAVCQERQVPLFVAHVVRFFPEFEAARKTVQAGTIGKPGMIRTVRAGGFPRMGGGPAARRYADFEQSGGVIMDVGIHDIDFHRWCMGEVKRVFARGLLEADVPACDHALLVLRFEAGAIGHIEASWAHTPGRTRTHLEISGDQGLVAWDSRDPASLSWRTRADDMPVAQNALQEADHPYFAELAHFLDCLDKGCEFRVTPHDALMAVKVSQAALHSIRTGQPVAIADFRE</sequence>
<dbReference type="SUPFAM" id="SSF55347">
    <property type="entry name" value="Glyceraldehyde-3-phosphate dehydrogenase-like, C-terminal domain"/>
    <property type="match status" value="1"/>
</dbReference>
<dbReference type="InterPro" id="IPR055170">
    <property type="entry name" value="GFO_IDH_MocA-like_dom"/>
</dbReference>
<feature type="domain" description="Gfo/Idh/MocA-like oxidoreductase N-terminal" evidence="1">
    <location>
        <begin position="3"/>
        <end position="117"/>
    </location>
</feature>
<evidence type="ECO:0000313" key="3">
    <source>
        <dbReference type="EMBL" id="MYD88842.1"/>
    </source>
</evidence>
<dbReference type="PANTHER" id="PTHR43377">
    <property type="entry name" value="BILIVERDIN REDUCTASE A"/>
    <property type="match status" value="1"/>
</dbReference>
<name>A0A6B1DQ51_9CHLR</name>
<organism evidence="3">
    <name type="scientific">Caldilineaceae bacterium SB0662_bin_9</name>
    <dbReference type="NCBI Taxonomy" id="2605258"/>
    <lineage>
        <taxon>Bacteria</taxon>
        <taxon>Bacillati</taxon>
        <taxon>Chloroflexota</taxon>
        <taxon>Caldilineae</taxon>
        <taxon>Caldilineales</taxon>
        <taxon>Caldilineaceae</taxon>
    </lineage>
</organism>
<dbReference type="Pfam" id="PF01408">
    <property type="entry name" value="GFO_IDH_MocA"/>
    <property type="match status" value="1"/>
</dbReference>
<evidence type="ECO:0000259" key="1">
    <source>
        <dbReference type="Pfam" id="PF01408"/>
    </source>
</evidence>
<dbReference type="AlphaFoldDB" id="A0A6B1DQ51"/>
<dbReference type="PANTHER" id="PTHR43377:SF1">
    <property type="entry name" value="BILIVERDIN REDUCTASE A"/>
    <property type="match status" value="1"/>
</dbReference>
<evidence type="ECO:0000259" key="2">
    <source>
        <dbReference type="Pfam" id="PF22725"/>
    </source>
</evidence>